<evidence type="ECO:0000313" key="4">
    <source>
        <dbReference type="Proteomes" id="UP000199541"/>
    </source>
</evidence>
<comment type="caution">
    <text evidence="3">The sequence shown here is derived from an EMBL/GenBank/DDBJ whole genome shotgun (WGS) entry which is preliminary data.</text>
</comment>
<dbReference type="Proteomes" id="UP000199541">
    <property type="component" value="Unassembled WGS sequence"/>
</dbReference>
<dbReference type="InterPro" id="IPR018638">
    <property type="entry name" value="DUF2061_membrane"/>
</dbReference>
<feature type="transmembrane region" description="Helical" evidence="1">
    <location>
        <begin position="59"/>
        <end position="78"/>
    </location>
</feature>
<evidence type="ECO:0000259" key="2">
    <source>
        <dbReference type="Pfam" id="PF09834"/>
    </source>
</evidence>
<keyword evidence="1" id="KW-0812">Transmembrane</keyword>
<accession>A0A1H3CEM3</accession>
<protein>
    <submittedName>
        <fullName evidence="3">Predicted membrane protein</fullName>
    </submittedName>
</protein>
<keyword evidence="1" id="KW-1133">Transmembrane helix</keyword>
<feature type="domain" description="DUF2061" evidence="2">
    <location>
        <begin position="32"/>
        <end position="83"/>
    </location>
</feature>
<evidence type="ECO:0000256" key="1">
    <source>
        <dbReference type="SAM" id="Phobius"/>
    </source>
</evidence>
<evidence type="ECO:0000313" key="3">
    <source>
        <dbReference type="EMBL" id="SDX52566.1"/>
    </source>
</evidence>
<gene>
    <name evidence="3" type="ORF">SAMN05444006_11912</name>
</gene>
<proteinExistence type="predicted"/>
<keyword evidence="4" id="KW-1185">Reference proteome</keyword>
<keyword evidence="1" id="KW-0472">Membrane</keyword>
<organism evidence="3 4">
    <name type="scientific">Allgaiera indica</name>
    <dbReference type="NCBI Taxonomy" id="765699"/>
    <lineage>
        <taxon>Bacteria</taxon>
        <taxon>Pseudomonadati</taxon>
        <taxon>Pseudomonadota</taxon>
        <taxon>Alphaproteobacteria</taxon>
        <taxon>Rhodobacterales</taxon>
        <taxon>Paracoccaceae</taxon>
        <taxon>Allgaiera</taxon>
    </lineage>
</organism>
<reference evidence="3 4" key="1">
    <citation type="submission" date="2016-10" db="EMBL/GenBank/DDBJ databases">
        <authorList>
            <person name="Varghese N."/>
            <person name="Submissions S."/>
        </authorList>
    </citation>
    <scope>NUCLEOTIDE SEQUENCE [LARGE SCALE GENOMIC DNA]</scope>
    <source>
        <strain evidence="3 4">DSM 24802</strain>
    </source>
</reference>
<dbReference type="EMBL" id="FNOB01000019">
    <property type="protein sequence ID" value="SDX52566.1"/>
    <property type="molecule type" value="Genomic_DNA"/>
</dbReference>
<dbReference type="Pfam" id="PF09834">
    <property type="entry name" value="DUF2061"/>
    <property type="match status" value="1"/>
</dbReference>
<sequence>MALLSKFGIPSRYGRGHLRGMGTFSETRGRTLLKAVLWNLLGLAVMALVGLAMTGSAALGGAMALVNTALGFLCYVAYERIWARITWGRHG</sequence>
<feature type="transmembrane region" description="Helical" evidence="1">
    <location>
        <begin position="35"/>
        <end position="53"/>
    </location>
</feature>
<name>A0A1H3CEM3_9RHOB</name>